<evidence type="ECO:0000313" key="3">
    <source>
        <dbReference type="EMBL" id="KEO54702.1"/>
    </source>
</evidence>
<dbReference type="Proteomes" id="UP000027432">
    <property type="component" value="Unassembled WGS sequence"/>
</dbReference>
<accession>A0A074JZE7</accession>
<dbReference type="EMBL" id="AUND01000009">
    <property type="protein sequence ID" value="KEO54702.1"/>
    <property type="molecule type" value="Genomic_DNA"/>
</dbReference>
<dbReference type="Pfam" id="PF00534">
    <property type="entry name" value="Glycos_transf_1"/>
    <property type="match status" value="1"/>
</dbReference>
<dbReference type="GO" id="GO:0016757">
    <property type="term" value="F:glycosyltransferase activity"/>
    <property type="evidence" value="ECO:0007669"/>
    <property type="project" value="InterPro"/>
</dbReference>
<proteinExistence type="predicted"/>
<dbReference type="AlphaFoldDB" id="A0A074JZE7"/>
<sequence>MKVFHINDKLDVAGGVEVCIRDTITGLTVRGVEAQWIALRRRGEIVDMTSGDATWIWSGAISDMGRSPLAAAIDKETLFHVHSLSEPALMDRLFDLGPVLRHMHEPRVFCPGQGKFWAKTETICTLPYGLHCFAHAYTQRCCNRHPKRLWHQYSNTRYEVQTASGRYAKMIANSTYTKEEAVRAGIPEDRIVVLNNFTHMTPEPDWDAPQPPVIAFAGRLSRTKGLHILLDAFAQVLRKVPEARLEILGRGHDEKVFFRQADALSLGEAVQFHGWGDKAAVDALLSRAAMVAFPSIYPEAFGITGIEAMMRGKPVVAFDVGGVSDWLRHEETGLFAAKDAGLLAAALVRLLSDRDLRQKLGRQARARAVTAFAAEPHLSALVGLYRSVLGT</sequence>
<dbReference type="InterPro" id="IPR028098">
    <property type="entry name" value="Glyco_trans_4-like_N"/>
</dbReference>
<evidence type="ECO:0008006" key="5">
    <source>
        <dbReference type="Google" id="ProtNLM"/>
    </source>
</evidence>
<dbReference type="Pfam" id="PF13439">
    <property type="entry name" value="Glyco_transf_4"/>
    <property type="match status" value="1"/>
</dbReference>
<dbReference type="SUPFAM" id="SSF53756">
    <property type="entry name" value="UDP-Glycosyltransferase/glycogen phosphorylase"/>
    <property type="match status" value="1"/>
</dbReference>
<dbReference type="STRING" id="1353537.TP2_17355"/>
<keyword evidence="4" id="KW-1185">Reference proteome</keyword>
<dbReference type="CDD" id="cd03801">
    <property type="entry name" value="GT4_PimA-like"/>
    <property type="match status" value="1"/>
</dbReference>
<comment type="caution">
    <text evidence="3">The sequence shown here is derived from an EMBL/GenBank/DDBJ whole genome shotgun (WGS) entry which is preliminary data.</text>
</comment>
<dbReference type="eggNOG" id="COG0438">
    <property type="taxonomic scope" value="Bacteria"/>
</dbReference>
<feature type="domain" description="Glycosyl transferase family 1" evidence="1">
    <location>
        <begin position="210"/>
        <end position="366"/>
    </location>
</feature>
<dbReference type="RefSeq" id="WP_038074643.1">
    <property type="nucleotide sequence ID" value="NZ_AUND01000009.1"/>
</dbReference>
<evidence type="ECO:0000313" key="4">
    <source>
        <dbReference type="Proteomes" id="UP000027432"/>
    </source>
</evidence>
<organism evidence="3 4">
    <name type="scientific">Thioclava pacifica DSM 10166</name>
    <dbReference type="NCBI Taxonomy" id="1353537"/>
    <lineage>
        <taxon>Bacteria</taxon>
        <taxon>Pseudomonadati</taxon>
        <taxon>Pseudomonadota</taxon>
        <taxon>Alphaproteobacteria</taxon>
        <taxon>Rhodobacterales</taxon>
        <taxon>Paracoccaceae</taxon>
        <taxon>Thioclava</taxon>
    </lineage>
</organism>
<reference evidence="3 4" key="1">
    <citation type="submission" date="2013-07" db="EMBL/GenBank/DDBJ databases">
        <title>Thioclava pacifica DSM 10166 Genome Sequencing.</title>
        <authorList>
            <person name="Lai Q."/>
            <person name="Shao Z."/>
        </authorList>
    </citation>
    <scope>NUCLEOTIDE SEQUENCE [LARGE SCALE GENOMIC DNA]</scope>
    <source>
        <strain evidence="3 4">DSM 10166</strain>
    </source>
</reference>
<dbReference type="InterPro" id="IPR001296">
    <property type="entry name" value="Glyco_trans_1"/>
</dbReference>
<evidence type="ECO:0000259" key="1">
    <source>
        <dbReference type="Pfam" id="PF00534"/>
    </source>
</evidence>
<dbReference type="Gene3D" id="3.40.50.2000">
    <property type="entry name" value="Glycogen Phosphorylase B"/>
    <property type="match status" value="2"/>
</dbReference>
<protein>
    <recommendedName>
        <fullName evidence="5">Glycosyl transferase family 1 domain-containing protein</fullName>
    </recommendedName>
</protein>
<dbReference type="PANTHER" id="PTHR12526:SF635">
    <property type="entry name" value="GLYCOSYL TRANSFERASE GROUP 1"/>
    <property type="match status" value="1"/>
</dbReference>
<dbReference type="PANTHER" id="PTHR12526">
    <property type="entry name" value="GLYCOSYLTRANSFERASE"/>
    <property type="match status" value="1"/>
</dbReference>
<dbReference type="OrthoDB" id="9790710at2"/>
<gene>
    <name evidence="3" type="ORF">TP2_17355</name>
</gene>
<name>A0A074JZE7_9RHOB</name>
<evidence type="ECO:0000259" key="2">
    <source>
        <dbReference type="Pfam" id="PF13439"/>
    </source>
</evidence>
<feature type="domain" description="Glycosyltransferase subfamily 4-like N-terminal" evidence="2">
    <location>
        <begin position="14"/>
        <end position="197"/>
    </location>
</feature>